<dbReference type="PaxDb" id="65489-OBART04G26200.1"/>
<reference evidence="1" key="2">
    <citation type="submission" date="2015-03" db="UniProtKB">
        <authorList>
            <consortium name="EnsemblPlants"/>
        </authorList>
    </citation>
    <scope>IDENTIFICATION</scope>
</reference>
<sequence>MLSSDLTYYLRFAFPMRTTSTEGRLLNQMLGCSGLSFRSLGRIPLAPLPHRRLDPRRWAVAGEVPSR</sequence>
<dbReference type="AlphaFoldDB" id="A0A0D3G0I3"/>
<accession>A0A0D3G0I3</accession>
<dbReference type="EnsemblPlants" id="OBART04G26200.1">
    <property type="protein sequence ID" value="OBART04G26200.1"/>
    <property type="gene ID" value="OBART04G26200"/>
</dbReference>
<evidence type="ECO:0000313" key="2">
    <source>
        <dbReference type="Proteomes" id="UP000026960"/>
    </source>
</evidence>
<protein>
    <submittedName>
        <fullName evidence="1">Uncharacterized protein</fullName>
    </submittedName>
</protein>
<dbReference type="Gramene" id="OBART04G26200.1">
    <property type="protein sequence ID" value="OBART04G26200.1"/>
    <property type="gene ID" value="OBART04G26200"/>
</dbReference>
<keyword evidence="2" id="KW-1185">Reference proteome</keyword>
<dbReference type="Proteomes" id="UP000026960">
    <property type="component" value="Chromosome 4"/>
</dbReference>
<organism evidence="1">
    <name type="scientific">Oryza barthii</name>
    <dbReference type="NCBI Taxonomy" id="65489"/>
    <lineage>
        <taxon>Eukaryota</taxon>
        <taxon>Viridiplantae</taxon>
        <taxon>Streptophyta</taxon>
        <taxon>Embryophyta</taxon>
        <taxon>Tracheophyta</taxon>
        <taxon>Spermatophyta</taxon>
        <taxon>Magnoliopsida</taxon>
        <taxon>Liliopsida</taxon>
        <taxon>Poales</taxon>
        <taxon>Poaceae</taxon>
        <taxon>BOP clade</taxon>
        <taxon>Oryzoideae</taxon>
        <taxon>Oryzeae</taxon>
        <taxon>Oryzinae</taxon>
        <taxon>Oryza</taxon>
    </lineage>
</organism>
<dbReference type="HOGENOM" id="CLU_2816456_0_0_1"/>
<reference evidence="1" key="1">
    <citation type="journal article" date="2009" name="Rice">
        <title>De Novo Next Generation Sequencing of Plant Genomes.</title>
        <authorList>
            <person name="Rounsley S."/>
            <person name="Marri P.R."/>
            <person name="Yu Y."/>
            <person name="He R."/>
            <person name="Sisneros N."/>
            <person name="Goicoechea J.L."/>
            <person name="Lee S.J."/>
            <person name="Angelova A."/>
            <person name="Kudrna D."/>
            <person name="Luo M."/>
            <person name="Affourtit J."/>
            <person name="Desany B."/>
            <person name="Knight J."/>
            <person name="Niazi F."/>
            <person name="Egholm M."/>
            <person name="Wing R.A."/>
        </authorList>
    </citation>
    <scope>NUCLEOTIDE SEQUENCE [LARGE SCALE GENOMIC DNA]</scope>
    <source>
        <strain evidence="1">cv. IRGC 105608</strain>
    </source>
</reference>
<proteinExistence type="predicted"/>
<evidence type="ECO:0000313" key="1">
    <source>
        <dbReference type="EnsemblPlants" id="OBART04G26200.1"/>
    </source>
</evidence>
<name>A0A0D3G0I3_9ORYZ</name>